<gene>
    <name evidence="2" type="ORF">AXG93_3296s1150</name>
</gene>
<name>A0A176WM87_MARPO</name>
<reference evidence="2" key="1">
    <citation type="submission" date="2016-03" db="EMBL/GenBank/DDBJ databases">
        <title>Mechanisms controlling the formation of the plant cell surface in tip-growing cells are functionally conserved among land plants.</title>
        <authorList>
            <person name="Honkanen S."/>
            <person name="Jones V.A."/>
            <person name="Morieri G."/>
            <person name="Champion C."/>
            <person name="Hetherington A.J."/>
            <person name="Kelly S."/>
            <person name="Saint-Marcoux D."/>
            <person name="Proust H."/>
            <person name="Prescott H."/>
            <person name="Dolan L."/>
        </authorList>
    </citation>
    <scope>NUCLEOTIDE SEQUENCE [LARGE SCALE GENOMIC DNA]</scope>
    <source>
        <tissue evidence="2">Whole gametophyte</tissue>
    </source>
</reference>
<protein>
    <submittedName>
        <fullName evidence="2">Uncharacterized protein</fullName>
    </submittedName>
</protein>
<dbReference type="AlphaFoldDB" id="A0A176WM87"/>
<evidence type="ECO:0000313" key="3">
    <source>
        <dbReference type="Proteomes" id="UP000077202"/>
    </source>
</evidence>
<organism evidence="2 3">
    <name type="scientific">Marchantia polymorpha subsp. ruderalis</name>
    <dbReference type="NCBI Taxonomy" id="1480154"/>
    <lineage>
        <taxon>Eukaryota</taxon>
        <taxon>Viridiplantae</taxon>
        <taxon>Streptophyta</taxon>
        <taxon>Embryophyta</taxon>
        <taxon>Marchantiophyta</taxon>
        <taxon>Marchantiopsida</taxon>
        <taxon>Marchantiidae</taxon>
        <taxon>Marchantiales</taxon>
        <taxon>Marchantiaceae</taxon>
        <taxon>Marchantia</taxon>
    </lineage>
</organism>
<proteinExistence type="predicted"/>
<evidence type="ECO:0000313" key="2">
    <source>
        <dbReference type="EMBL" id="OAE33376.1"/>
    </source>
</evidence>
<feature type="compositionally biased region" description="Low complexity" evidence="1">
    <location>
        <begin position="262"/>
        <end position="278"/>
    </location>
</feature>
<sequence length="290" mass="31109">MEEGKPDVQMLPKAAPTKAHSKSRSERATFHYAEPSMAEMTRRGRDPVPSGDFQLIHSGGCESEEVFLEDRAFEGCTQVTGREAAAGALDKGTYLRVGYEERGDSSPSVDPRFPGSPSQIVVGESRGAGFKIPRKHVQLPQTSYEREVFPDPDIFGPPRTIADLIAGVIAKEASPGASFAQQSCVIPAGQTKITGTTVTMRRSEEQTVTEEVTRTVQPVVAPTIGDVIPIHQGVVAGSQWRRYISPPGRTRVVQDGTLTPSPTARTGTVTPTPAGTPVEKSPENSSGTRR</sequence>
<dbReference type="EMBL" id="LVLJ01000662">
    <property type="protein sequence ID" value="OAE33376.1"/>
    <property type="molecule type" value="Genomic_DNA"/>
</dbReference>
<feature type="region of interest" description="Disordered" evidence="1">
    <location>
        <begin position="246"/>
        <end position="290"/>
    </location>
</feature>
<comment type="caution">
    <text evidence="2">The sequence shown here is derived from an EMBL/GenBank/DDBJ whole genome shotgun (WGS) entry which is preliminary data.</text>
</comment>
<keyword evidence="3" id="KW-1185">Reference proteome</keyword>
<feature type="region of interest" description="Disordered" evidence="1">
    <location>
        <begin position="1"/>
        <end position="54"/>
    </location>
</feature>
<dbReference type="Proteomes" id="UP000077202">
    <property type="component" value="Unassembled WGS sequence"/>
</dbReference>
<evidence type="ECO:0000256" key="1">
    <source>
        <dbReference type="SAM" id="MobiDB-lite"/>
    </source>
</evidence>
<accession>A0A176WM87</accession>